<dbReference type="Gene3D" id="2.10.109.10">
    <property type="entry name" value="Umud Fragment, subunit A"/>
    <property type="match status" value="1"/>
</dbReference>
<dbReference type="InterPro" id="IPR019533">
    <property type="entry name" value="Peptidase_S26"/>
</dbReference>
<sequence>MLPTYREGDWLFVSWLDSAPGLEAVGNSLVSKVVVLEREERPGIFLIKRVQKFHAGNYWVQGDNEESADSRSWGWIPASEVVGVVLIRYRKNRKG</sequence>
<dbReference type="SUPFAM" id="SSF51306">
    <property type="entry name" value="LexA/Signal peptidase"/>
    <property type="match status" value="1"/>
</dbReference>
<dbReference type="AlphaFoldDB" id="A0A6J6AZV3"/>
<evidence type="ECO:0000313" key="2">
    <source>
        <dbReference type="EMBL" id="CAB4532095.1"/>
    </source>
</evidence>
<dbReference type="GO" id="GO:0004252">
    <property type="term" value="F:serine-type endopeptidase activity"/>
    <property type="evidence" value="ECO:0007669"/>
    <property type="project" value="InterPro"/>
</dbReference>
<dbReference type="InterPro" id="IPR036286">
    <property type="entry name" value="LexA/Signal_pep-like_sf"/>
</dbReference>
<dbReference type="CDD" id="cd06530">
    <property type="entry name" value="S26_SPase_I"/>
    <property type="match status" value="1"/>
</dbReference>
<dbReference type="Pfam" id="PF10502">
    <property type="entry name" value="Peptidase_S26"/>
    <property type="match status" value="1"/>
</dbReference>
<feature type="domain" description="Peptidase S26" evidence="1">
    <location>
        <begin position="54"/>
        <end position="89"/>
    </location>
</feature>
<gene>
    <name evidence="2" type="ORF">UFOPK1395_00484</name>
</gene>
<organism evidence="2">
    <name type="scientific">freshwater metagenome</name>
    <dbReference type="NCBI Taxonomy" id="449393"/>
    <lineage>
        <taxon>unclassified sequences</taxon>
        <taxon>metagenomes</taxon>
        <taxon>ecological metagenomes</taxon>
    </lineage>
</organism>
<dbReference type="EMBL" id="CAEZSB010000035">
    <property type="protein sequence ID" value="CAB4532095.1"/>
    <property type="molecule type" value="Genomic_DNA"/>
</dbReference>
<name>A0A6J6AZV3_9ZZZZ</name>
<accession>A0A6J6AZV3</accession>
<protein>
    <submittedName>
        <fullName evidence="2">Unannotated protein</fullName>
    </submittedName>
</protein>
<reference evidence="2" key="1">
    <citation type="submission" date="2020-05" db="EMBL/GenBank/DDBJ databases">
        <authorList>
            <person name="Chiriac C."/>
            <person name="Salcher M."/>
            <person name="Ghai R."/>
            <person name="Kavagutti S V."/>
        </authorList>
    </citation>
    <scope>NUCLEOTIDE SEQUENCE</scope>
</reference>
<dbReference type="GO" id="GO:0006465">
    <property type="term" value="P:signal peptide processing"/>
    <property type="evidence" value="ECO:0007669"/>
    <property type="project" value="InterPro"/>
</dbReference>
<proteinExistence type="predicted"/>
<evidence type="ECO:0000259" key="1">
    <source>
        <dbReference type="Pfam" id="PF10502"/>
    </source>
</evidence>